<accession>A0A4Y2NAM6</accession>
<name>A0A4Y2NAM6_ARAVE</name>
<comment type="caution">
    <text evidence="1">The sequence shown here is derived from an EMBL/GenBank/DDBJ whole genome shotgun (WGS) entry which is preliminary data.</text>
</comment>
<sequence length="98" mass="10873">MSLINSGPCSRNVGFRTTGSWVRDPIPRKVSDTKCTVSNILPLVACGKELGSPPRRNPRLLTMVQNNDLLPIIVLVYFQNGTLILQTNPSYHLPYIPP</sequence>
<evidence type="ECO:0000313" key="2">
    <source>
        <dbReference type="Proteomes" id="UP000499080"/>
    </source>
</evidence>
<protein>
    <submittedName>
        <fullName evidence="1">Uncharacterized protein</fullName>
    </submittedName>
</protein>
<keyword evidence="2" id="KW-1185">Reference proteome</keyword>
<proteinExistence type="predicted"/>
<reference evidence="1 2" key="1">
    <citation type="journal article" date="2019" name="Sci. Rep.">
        <title>Orb-weaving spider Araneus ventricosus genome elucidates the spidroin gene catalogue.</title>
        <authorList>
            <person name="Kono N."/>
            <person name="Nakamura H."/>
            <person name="Ohtoshi R."/>
            <person name="Moran D.A.P."/>
            <person name="Shinohara A."/>
            <person name="Yoshida Y."/>
            <person name="Fujiwara M."/>
            <person name="Mori M."/>
            <person name="Tomita M."/>
            <person name="Arakawa K."/>
        </authorList>
    </citation>
    <scope>NUCLEOTIDE SEQUENCE [LARGE SCALE GENOMIC DNA]</scope>
</reference>
<dbReference type="AlphaFoldDB" id="A0A4Y2NAM6"/>
<dbReference type="Proteomes" id="UP000499080">
    <property type="component" value="Unassembled WGS sequence"/>
</dbReference>
<evidence type="ECO:0000313" key="1">
    <source>
        <dbReference type="EMBL" id="GBN36445.1"/>
    </source>
</evidence>
<organism evidence="1 2">
    <name type="scientific">Araneus ventricosus</name>
    <name type="common">Orbweaver spider</name>
    <name type="synonym">Epeira ventricosa</name>
    <dbReference type="NCBI Taxonomy" id="182803"/>
    <lineage>
        <taxon>Eukaryota</taxon>
        <taxon>Metazoa</taxon>
        <taxon>Ecdysozoa</taxon>
        <taxon>Arthropoda</taxon>
        <taxon>Chelicerata</taxon>
        <taxon>Arachnida</taxon>
        <taxon>Araneae</taxon>
        <taxon>Araneomorphae</taxon>
        <taxon>Entelegynae</taxon>
        <taxon>Araneoidea</taxon>
        <taxon>Araneidae</taxon>
        <taxon>Araneus</taxon>
    </lineage>
</organism>
<dbReference type="EMBL" id="BGPR01008844">
    <property type="protein sequence ID" value="GBN36445.1"/>
    <property type="molecule type" value="Genomic_DNA"/>
</dbReference>
<gene>
    <name evidence="1" type="ORF">AVEN_252852_1</name>
</gene>